<dbReference type="AlphaFoldDB" id="A0AAD9R5T6"/>
<dbReference type="InterPro" id="IPR016193">
    <property type="entry name" value="Cytidine_deaminase-like"/>
</dbReference>
<evidence type="ECO:0000256" key="2">
    <source>
        <dbReference type="ARBA" id="ARBA00022801"/>
    </source>
</evidence>
<keyword evidence="3" id="KW-0862">Zinc</keyword>
<organism evidence="5 6">
    <name type="scientific">Acropora cervicornis</name>
    <name type="common">Staghorn coral</name>
    <dbReference type="NCBI Taxonomy" id="6130"/>
    <lineage>
        <taxon>Eukaryota</taxon>
        <taxon>Metazoa</taxon>
        <taxon>Cnidaria</taxon>
        <taxon>Anthozoa</taxon>
        <taxon>Hexacorallia</taxon>
        <taxon>Scleractinia</taxon>
        <taxon>Astrocoeniina</taxon>
        <taxon>Acroporidae</taxon>
        <taxon>Acropora</taxon>
    </lineage>
</organism>
<dbReference type="PANTHER" id="PTHR11079:SF149">
    <property type="entry name" value="TRNA-SPECIFIC ADENOSINE DEAMINASE 2"/>
    <property type="match status" value="1"/>
</dbReference>
<protein>
    <submittedName>
        <fullName evidence="5">tRNA-specific adenosine deaminase 2</fullName>
    </submittedName>
</protein>
<evidence type="ECO:0000259" key="4">
    <source>
        <dbReference type="PROSITE" id="PS51747"/>
    </source>
</evidence>
<evidence type="ECO:0000256" key="1">
    <source>
        <dbReference type="ARBA" id="ARBA00022723"/>
    </source>
</evidence>
<evidence type="ECO:0000313" key="6">
    <source>
        <dbReference type="Proteomes" id="UP001249851"/>
    </source>
</evidence>
<dbReference type="EMBL" id="JARQWQ010000002">
    <property type="protein sequence ID" value="KAK2573644.1"/>
    <property type="molecule type" value="Genomic_DNA"/>
</dbReference>
<feature type="domain" description="CMP/dCMP-type deaminase" evidence="4">
    <location>
        <begin position="4"/>
        <end position="129"/>
    </location>
</feature>
<name>A0AAD9R5T6_ACRCE</name>
<dbReference type="GO" id="GO:0005737">
    <property type="term" value="C:cytoplasm"/>
    <property type="evidence" value="ECO:0007669"/>
    <property type="project" value="TreeGrafter"/>
</dbReference>
<dbReference type="GO" id="GO:0008270">
    <property type="term" value="F:zinc ion binding"/>
    <property type="evidence" value="ECO:0007669"/>
    <property type="project" value="InterPro"/>
</dbReference>
<dbReference type="GO" id="GO:0052717">
    <property type="term" value="F:tRNA-specific adenosine-34 deaminase activity"/>
    <property type="evidence" value="ECO:0007669"/>
    <property type="project" value="UniProtKB-EC"/>
</dbReference>
<accession>A0AAD9R5T6</accession>
<sequence>MADVNDEKWMKEALNLAEKALEKGEVPVGCVIVHKNKVIGRGGNEANKTKNATRHAEMVAIDQVQHWCKTQFLSFKDVLGECWLYVTVEPCIMCAAALRFMGIPKVVFGCANERFGGCGSILNIHTDICSINTTYHGTKDNLSAQCTVNCITQNSSDDCNLSTMCNYTSSGLAFKETPLTNVVEPSTTYEEYEQHHRQSNELRQEVRIPCGEPFLCIPGILANIAIDLLKEFYTGENPNAPVPKLKKKK</sequence>
<dbReference type="SUPFAM" id="SSF53927">
    <property type="entry name" value="Cytidine deaminase-like"/>
    <property type="match status" value="1"/>
</dbReference>
<dbReference type="PROSITE" id="PS00903">
    <property type="entry name" value="CYT_DCMP_DEAMINASES_1"/>
    <property type="match status" value="1"/>
</dbReference>
<keyword evidence="1" id="KW-0479">Metal-binding</keyword>
<dbReference type="CDD" id="cd01285">
    <property type="entry name" value="nucleoside_deaminase"/>
    <property type="match status" value="1"/>
</dbReference>
<evidence type="ECO:0000313" key="5">
    <source>
        <dbReference type="EMBL" id="KAK2573644.1"/>
    </source>
</evidence>
<reference evidence="5" key="1">
    <citation type="journal article" date="2023" name="G3 (Bethesda)">
        <title>Whole genome assembly and annotation of the endangered Caribbean coral Acropora cervicornis.</title>
        <authorList>
            <person name="Selwyn J.D."/>
            <person name="Vollmer S.V."/>
        </authorList>
    </citation>
    <scope>NUCLEOTIDE SEQUENCE</scope>
    <source>
        <strain evidence="5">K2</strain>
    </source>
</reference>
<comment type="caution">
    <text evidence="5">The sequence shown here is derived from an EMBL/GenBank/DDBJ whole genome shotgun (WGS) entry which is preliminary data.</text>
</comment>
<dbReference type="InterPro" id="IPR002125">
    <property type="entry name" value="CMP_dCMP_dom"/>
</dbReference>
<dbReference type="PROSITE" id="PS51747">
    <property type="entry name" value="CYT_DCMP_DEAMINASES_2"/>
    <property type="match status" value="1"/>
</dbReference>
<dbReference type="Gene3D" id="3.40.140.10">
    <property type="entry name" value="Cytidine Deaminase, domain 2"/>
    <property type="match status" value="1"/>
</dbReference>
<dbReference type="Proteomes" id="UP001249851">
    <property type="component" value="Unassembled WGS sequence"/>
</dbReference>
<proteinExistence type="predicted"/>
<reference evidence="5" key="2">
    <citation type="journal article" date="2023" name="Science">
        <title>Genomic signatures of disease resistance in endangered staghorn corals.</title>
        <authorList>
            <person name="Vollmer S.V."/>
            <person name="Selwyn J.D."/>
            <person name="Despard B.A."/>
            <person name="Roesel C.L."/>
        </authorList>
    </citation>
    <scope>NUCLEOTIDE SEQUENCE</scope>
    <source>
        <strain evidence="5">K2</strain>
    </source>
</reference>
<dbReference type="PANTHER" id="PTHR11079">
    <property type="entry name" value="CYTOSINE DEAMINASE FAMILY MEMBER"/>
    <property type="match status" value="1"/>
</dbReference>
<dbReference type="InterPro" id="IPR016192">
    <property type="entry name" value="APOBEC/CMP_deaminase_Zn-bd"/>
</dbReference>
<dbReference type="GO" id="GO:0002100">
    <property type="term" value="P:tRNA wobble adenosine to inosine editing"/>
    <property type="evidence" value="ECO:0007669"/>
    <property type="project" value="InterPro"/>
</dbReference>
<keyword evidence="2" id="KW-0378">Hydrolase</keyword>
<gene>
    <name evidence="5" type="ORF">P5673_001323</name>
</gene>
<dbReference type="Pfam" id="PF00383">
    <property type="entry name" value="dCMP_cyt_deam_1"/>
    <property type="match status" value="1"/>
</dbReference>
<evidence type="ECO:0000256" key="3">
    <source>
        <dbReference type="ARBA" id="ARBA00022833"/>
    </source>
</evidence>
<dbReference type="GO" id="GO:0005634">
    <property type="term" value="C:nucleus"/>
    <property type="evidence" value="ECO:0007669"/>
    <property type="project" value="TreeGrafter"/>
</dbReference>
<keyword evidence="6" id="KW-1185">Reference proteome</keyword>